<gene>
    <name evidence="4" type="ORF">RLDS_19380</name>
</gene>
<evidence type="ECO:0000256" key="1">
    <source>
        <dbReference type="SAM" id="MobiDB-lite"/>
    </source>
</evidence>
<comment type="caution">
    <text evidence="4">The sequence shown here is derived from an EMBL/GenBank/DDBJ whole genome shotgun (WGS) entry which is preliminary data.</text>
</comment>
<reference evidence="4 5" key="1">
    <citation type="journal article" date="2013" name="Genome Announc.">
        <title>Draft Genome Sequence of Sphingobium lactosutens Strain DS20T, Isolated from a Hexachlorocyclohexane Dumpsite.</title>
        <authorList>
            <person name="Kumar R."/>
            <person name="Dwivedi V."/>
            <person name="Negi V."/>
            <person name="Khurana J.P."/>
            <person name="Lal R."/>
        </authorList>
    </citation>
    <scope>NUCLEOTIDE SEQUENCE [LARGE SCALE GENOMIC DNA]</scope>
    <source>
        <strain evidence="4 5">DS20</strain>
    </source>
</reference>
<name>T0HI22_9SPHN</name>
<dbReference type="SUPFAM" id="SSF51126">
    <property type="entry name" value="Pectin lyase-like"/>
    <property type="match status" value="1"/>
</dbReference>
<evidence type="ECO:0000259" key="3">
    <source>
        <dbReference type="Pfam" id="PF13884"/>
    </source>
</evidence>
<dbReference type="CDD" id="cd10144">
    <property type="entry name" value="Peptidase_S74_CIMCD"/>
    <property type="match status" value="1"/>
</dbReference>
<dbReference type="InterPro" id="IPR030392">
    <property type="entry name" value="S74_ICA"/>
</dbReference>
<dbReference type="InterPro" id="IPR044914">
    <property type="entry name" value="Endosialidase_C_dom_sf"/>
</dbReference>
<dbReference type="eggNOG" id="COG4675">
    <property type="taxonomic scope" value="Bacteria"/>
</dbReference>
<dbReference type="Proteomes" id="UP000015531">
    <property type="component" value="Unassembled WGS sequence"/>
</dbReference>
<dbReference type="InterPro" id="IPR036388">
    <property type="entry name" value="WH-like_DNA-bd_sf"/>
</dbReference>
<dbReference type="OrthoDB" id="6992660at2"/>
<dbReference type="InterPro" id="IPR011050">
    <property type="entry name" value="Pectin_lyase_fold/virulence"/>
</dbReference>
<evidence type="ECO:0000313" key="5">
    <source>
        <dbReference type="Proteomes" id="UP000015531"/>
    </source>
</evidence>
<feature type="region of interest" description="Disordered" evidence="1">
    <location>
        <begin position="1"/>
        <end position="21"/>
    </location>
</feature>
<evidence type="ECO:0000259" key="2">
    <source>
        <dbReference type="Pfam" id="PF12219"/>
    </source>
</evidence>
<accession>T0HI22</accession>
<proteinExistence type="predicted"/>
<dbReference type="InterPro" id="IPR024430">
    <property type="entry name" value="Endosialidase_C_dom"/>
</dbReference>
<dbReference type="RefSeq" id="WP_021227431.1">
    <property type="nucleotide sequence ID" value="NZ_ATDP01000102.1"/>
</dbReference>
<dbReference type="Gene3D" id="4.10.1090.10">
    <property type="entry name" value="Endosialidase, domain 4"/>
    <property type="match status" value="1"/>
</dbReference>
<dbReference type="Pfam" id="PF12219">
    <property type="entry name" value="End_tail_spike"/>
    <property type="match status" value="1"/>
</dbReference>
<protein>
    <submittedName>
        <fullName evidence="4">Uncharacterized protein</fullName>
    </submittedName>
</protein>
<feature type="domain" description="Endosialidase C-terminal" evidence="2">
    <location>
        <begin position="1622"/>
        <end position="1681"/>
    </location>
</feature>
<dbReference type="SUPFAM" id="SSF69349">
    <property type="entry name" value="Phage fibre proteins"/>
    <property type="match status" value="1"/>
</dbReference>
<sequence length="1852" mass="197747">MNLQTPIRDRARGLRGPGLTSEQEAQVEEAIAAGEAIPNIRPTSGEQLPFTSALNGANGGAVAIVEGGRVVGFTIPAGQTGAGSFTLPRTFFTKEEAQRLKGCTIRFPVVMEASVGFRAATPFGGNAVRADRDTGFIDLNEGSALAAEQAEGSTVLTRDYLYVMQGDEIWVGPTLQIAPNAPTSAVRYFKVTSCVYEVVATPASTATTGADAVLDNRFAATAPKVDVFRSIEPALKMNGGAQVLLDAAGRDMGATVEIGATGAGTILQWKLPLTGALREAMQGGQPELELVFETSPGWDRAHAINMQAGKFDLTWVDFLTANRRDYQTIDLATGQRTKRVMGFSFLAPDDLSEFSDLRAYIALTDATPATVAERIRLTGYSIKMFRTRGNGELPVPRTLMLAGEVSRASAVEQALATVYGTGKRVGAQLPVSDYGSIAEALKAATALAGPGAIAMVELDEGTYFEHSLGKITNGTDGVLPGQDGAFIGLRGKGMGRTRIDGSLPANTPIDEIRATSTIDFNANQYLEGVTLIAEGERYGGHVDNANYKKNTCLIWRHVEVEHRGNDAADAYHGTTVWPSQHPIAIGTTSGSFYGYYECRLKGRRAAFSAHDQRNFEQPSTVEWVGGPLTAVDTTGWSYRLESIGSMVMNRALLAHASLGGEISMAAQPWLPDEPENQPADHRCWELTGYGNSPAAFRIQDFGRALRITSATTGPGSKVAVSNAATPILFGKTGTEGVTQVDGDVGLSGYAYGYIDISDASTKADITALKAKLGNRTASPITLTVHVDALAPIDIVLNKNYLAMTNAEIIADMNAALGGVAIVSEYAVGERYRPFFSDEERQLKNSSGTTILMGMALAVDSDGAGTVRPMTATDLPTAFAGVAWEDIRPGAHGRVKTDGWLPTADLLRSDGGSPNLGTTFAIDPAKPGYVLSNNVSGSGILPVVRGSLGAGLWTVAVRTQIDGQDVVDQAADLVQAAYDTIGALGDPDNIEAIGRIPSEGANVIPIDGNGLSLSPSAILTGAQAVLPIHFRSSNIYRTKRALIAAHIAGDSLIDDGPRLTSAIFDALRKGRDLIVTEPIWCNTGAVVTAEGTLLKIIGMGEGSIIGGPGVVGPIVKASNIADVGETFARSIDAIVNNIKFDARFVPGGNLTSADCLNLNGFRLTHIDQCDFYAADHFYGSDKGDAGAGLRGHRVVVSRSNFWGFLDAGLYLTANPDGSLDNTSALFLGNNYYGCRGGWAAKRAFEYIRSVGDYFDNCFNAFSTAPASSSNPVTGFTNAARKVSVKGAQIDNPISSAIDLRRAYDSHVDAVISGTIGRYPDGTSPAEVNIVKLLGTSRSRIDFVIDNEDPSIVATTTAVRIERTVNEDTGQDEGATDNVITGTVRRVNTGLIEGELCDRNEISLKMIDVPNQGTTTGPLTRYEFSRGGVPYDRARYRRAPRKLFDYFHATANDTAWTDEDSWLAAEIYESDDASGATGERVRVGVRATGPSGSSFARSVKIDDEIIFDIRADQVKCFKPLVVPVVASAAAVTPGVNATAVFVEGGLLKLKDSSGTTTAVPLSSASNIFTATQIVSNPTGPSIFAADSVGGREASFNLRAGGFERWKLFKNNTAETGSNAGSDFQITSYNDAGSLIRTNLFITRENGDFFVGGRVMPSTDNVFSLGRPSNRWSTIYATTGAIQTCDEREKHWLGTMSDAEMRAGRRILKELGHFQWLDSIAEKGEDAARIHFGPRAQRVFAILADEGLDWKRYAWCCHDNWEALPELNEPEMAFVERERPVIVYEQTGVDDEGEPIYRQVEVMEPYLAEEPTGAINIIRPARAAGERFGIRADQLALFLIAINDARLEALEAHSS</sequence>
<organism evidence="4 5">
    <name type="scientific">Sphingobium lactosutens DS20</name>
    <dbReference type="NCBI Taxonomy" id="1331060"/>
    <lineage>
        <taxon>Bacteria</taxon>
        <taxon>Pseudomonadati</taxon>
        <taxon>Pseudomonadota</taxon>
        <taxon>Alphaproteobacteria</taxon>
        <taxon>Sphingomonadales</taxon>
        <taxon>Sphingomonadaceae</taxon>
        <taxon>Sphingobium</taxon>
    </lineage>
</organism>
<evidence type="ECO:0000313" key="4">
    <source>
        <dbReference type="EMBL" id="EQB12672.1"/>
    </source>
</evidence>
<dbReference type="PATRIC" id="fig|1331060.3.peg.3746"/>
<feature type="domain" description="Peptidase S74" evidence="3">
    <location>
        <begin position="1683"/>
        <end position="1745"/>
    </location>
</feature>
<dbReference type="Gene3D" id="1.10.10.10">
    <property type="entry name" value="Winged helix-like DNA-binding domain superfamily/Winged helix DNA-binding domain"/>
    <property type="match status" value="1"/>
</dbReference>
<dbReference type="EMBL" id="ATDP01000102">
    <property type="protein sequence ID" value="EQB12672.1"/>
    <property type="molecule type" value="Genomic_DNA"/>
</dbReference>
<keyword evidence="5" id="KW-1185">Reference proteome</keyword>
<dbReference type="Pfam" id="PF13884">
    <property type="entry name" value="Peptidase_S74"/>
    <property type="match status" value="1"/>
</dbReference>